<gene>
    <name evidence="14" type="ORF">FOB64_006266</name>
</gene>
<feature type="region of interest" description="Disordered" evidence="12">
    <location>
        <begin position="125"/>
        <end position="224"/>
    </location>
</feature>
<dbReference type="Proteomes" id="UP000536275">
    <property type="component" value="Unassembled WGS sequence"/>
</dbReference>
<name>A0A8H6BTS8_CANAX</name>
<keyword evidence="5 11" id="KW-0507">mRNA processing</keyword>
<feature type="compositionally biased region" description="Polar residues" evidence="12">
    <location>
        <begin position="211"/>
        <end position="224"/>
    </location>
</feature>
<evidence type="ECO:0000256" key="3">
    <source>
        <dbReference type="ARBA" id="ARBA00019878"/>
    </source>
</evidence>
<dbReference type="GO" id="GO:0000243">
    <property type="term" value="C:commitment complex"/>
    <property type="evidence" value="ECO:0007669"/>
    <property type="project" value="EnsemblFungi"/>
</dbReference>
<evidence type="ECO:0000256" key="12">
    <source>
        <dbReference type="SAM" id="MobiDB-lite"/>
    </source>
</evidence>
<feature type="domain" description="RRM" evidence="13">
    <location>
        <begin position="40"/>
        <end position="118"/>
    </location>
</feature>
<evidence type="ECO:0000256" key="8">
    <source>
        <dbReference type="ARBA" id="ARBA00023187"/>
    </source>
</evidence>
<proteinExistence type="inferred from homology"/>
<evidence type="ECO:0000256" key="9">
    <source>
        <dbReference type="ARBA" id="ARBA00023242"/>
    </source>
</evidence>
<evidence type="ECO:0000256" key="6">
    <source>
        <dbReference type="ARBA" id="ARBA00022816"/>
    </source>
</evidence>
<dbReference type="GO" id="GO:0006970">
    <property type="term" value="P:response to osmotic stress"/>
    <property type="evidence" value="ECO:0007669"/>
    <property type="project" value="EnsemblFungi"/>
</dbReference>
<dbReference type="GO" id="GO:0000956">
    <property type="term" value="P:nuclear-transcribed mRNA catabolic process"/>
    <property type="evidence" value="ECO:0007669"/>
    <property type="project" value="EnsemblFungi"/>
</dbReference>
<dbReference type="InterPro" id="IPR027157">
    <property type="entry name" value="NCBP2"/>
</dbReference>
<organism evidence="14 15">
    <name type="scientific">Candida albicans</name>
    <name type="common">Yeast</name>
    <dbReference type="NCBI Taxonomy" id="5476"/>
    <lineage>
        <taxon>Eukaryota</taxon>
        <taxon>Fungi</taxon>
        <taxon>Dikarya</taxon>
        <taxon>Ascomycota</taxon>
        <taxon>Saccharomycotina</taxon>
        <taxon>Pichiomycetes</taxon>
        <taxon>Debaryomycetaceae</taxon>
        <taxon>Candida/Lodderomyces clade</taxon>
        <taxon>Candida</taxon>
    </lineage>
</organism>
<evidence type="ECO:0000256" key="2">
    <source>
        <dbReference type="ARBA" id="ARBA00010725"/>
    </source>
</evidence>
<comment type="similarity">
    <text evidence="2 11">Belongs to the RRM NCBP2 family.</text>
</comment>
<protein>
    <recommendedName>
        <fullName evidence="3 11">Nuclear cap-binding protein subunit 2</fullName>
    </recommendedName>
    <alternativeName>
        <fullName evidence="11">20 kDa nuclear cap-binding protein</fullName>
    </alternativeName>
</protein>
<sequence length="224" mass="24163">MNLIEDNFKNSAERLDKPSAYLIRKARHNYGELERAMTSKTVYVGNLSHFTTEEQIHELFSKCGAIDRIIMGLDRNKLTPCGFCFVIYRTEQGSLNAMKFLQSTILDSQSISIDLDPGFREGRQFGRGKHGGQASQEMAAAGGFDNGRNGGGYRGRGRGGFRGGFRGGHRGRGGGFRGGFRGGRGGGGGGGGFGRGESSVYIPSKDPTFDAPTTFNPLADMSQN</sequence>
<dbReference type="SMART" id="SM00360">
    <property type="entry name" value="RRM"/>
    <property type="match status" value="1"/>
</dbReference>
<evidence type="ECO:0000313" key="14">
    <source>
        <dbReference type="EMBL" id="KAF6063270.1"/>
    </source>
</evidence>
<dbReference type="AlphaFoldDB" id="A0A8H6BTS8"/>
<dbReference type="InterPro" id="IPR035979">
    <property type="entry name" value="RBD_domain_sf"/>
</dbReference>
<keyword evidence="4" id="KW-0813">Transport</keyword>
<feature type="compositionally biased region" description="Gly residues" evidence="12">
    <location>
        <begin position="144"/>
        <end position="166"/>
    </location>
</feature>
<keyword evidence="9 11" id="KW-0539">Nucleus</keyword>
<evidence type="ECO:0000256" key="5">
    <source>
        <dbReference type="ARBA" id="ARBA00022664"/>
    </source>
</evidence>
<dbReference type="InterPro" id="IPR034148">
    <property type="entry name" value="NCBP2_RRM"/>
</dbReference>
<dbReference type="GO" id="GO:0031124">
    <property type="term" value="P:mRNA 3'-end processing"/>
    <property type="evidence" value="ECO:0007669"/>
    <property type="project" value="EnsemblFungi"/>
</dbReference>
<keyword evidence="8 11" id="KW-0508">mRNA splicing</keyword>
<evidence type="ECO:0000256" key="11">
    <source>
        <dbReference type="RuleBase" id="RU364036"/>
    </source>
</evidence>
<dbReference type="GO" id="GO:0000339">
    <property type="term" value="F:RNA cap binding"/>
    <property type="evidence" value="ECO:0007669"/>
    <property type="project" value="EnsemblFungi"/>
</dbReference>
<evidence type="ECO:0000256" key="7">
    <source>
        <dbReference type="ARBA" id="ARBA00022884"/>
    </source>
</evidence>
<feature type="compositionally biased region" description="Gly residues" evidence="12">
    <location>
        <begin position="173"/>
        <end position="195"/>
    </location>
</feature>
<dbReference type="GO" id="GO:0045292">
    <property type="term" value="P:mRNA cis splicing, via spliceosome"/>
    <property type="evidence" value="ECO:0007669"/>
    <property type="project" value="InterPro"/>
</dbReference>
<accession>A0A8H6BTS8</accession>
<dbReference type="GO" id="GO:0005846">
    <property type="term" value="C:nuclear cap binding complex"/>
    <property type="evidence" value="ECO:0007669"/>
    <property type="project" value="EnsemblFungi"/>
</dbReference>
<dbReference type="InterPro" id="IPR012677">
    <property type="entry name" value="Nucleotide-bd_a/b_plait_sf"/>
</dbReference>
<evidence type="ECO:0000256" key="1">
    <source>
        <dbReference type="ARBA" id="ARBA00004123"/>
    </source>
</evidence>
<dbReference type="EMBL" id="JABWAD010000061">
    <property type="protein sequence ID" value="KAF6063270.1"/>
    <property type="molecule type" value="Genomic_DNA"/>
</dbReference>
<comment type="subcellular location">
    <subcellularLocation>
        <location evidence="1 11">Nucleus</location>
    </subcellularLocation>
</comment>
<dbReference type="SMR" id="A0A8H6BTS8"/>
<dbReference type="PANTHER" id="PTHR18847:SF0">
    <property type="entry name" value="NUCLEAR CAP-BINDING PROTEIN SUBUNIT 2"/>
    <property type="match status" value="1"/>
</dbReference>
<reference evidence="14 15" key="1">
    <citation type="submission" date="2020-03" db="EMBL/GenBank/DDBJ databases">
        <title>FDA dAtabase for Regulatory Grade micrObial Sequences (FDA-ARGOS): Supporting development and validation of Infectious Disease Dx tests.</title>
        <authorList>
            <person name="Campos J."/>
            <person name="Goldberg B."/>
            <person name="Tallon L."/>
            <person name="Sadzewicz L."/>
            <person name="Vavikolanu K."/>
            <person name="Mehta A."/>
            <person name="Aluvathingal J."/>
            <person name="Nadendla S."/>
            <person name="Nandy P."/>
            <person name="Geyer C."/>
            <person name="Yan Y."/>
            <person name="Sichtig H."/>
        </authorList>
    </citation>
    <scope>NUCLEOTIDE SEQUENCE [LARGE SCALE GENOMIC DNA]</scope>
    <source>
        <strain evidence="14 15">FDAARGOS_656</strain>
    </source>
</reference>
<dbReference type="FunFam" id="3.30.70.330:FF:000538">
    <property type="entry name" value="Nuclear cap-binding protein subunit 2"/>
    <property type="match status" value="1"/>
</dbReference>
<dbReference type="GO" id="GO:0042789">
    <property type="term" value="P:mRNA transcription by RNA polymerase II"/>
    <property type="evidence" value="ECO:0007669"/>
    <property type="project" value="EnsemblFungi"/>
</dbReference>
<evidence type="ECO:0000313" key="15">
    <source>
        <dbReference type="Proteomes" id="UP000536275"/>
    </source>
</evidence>
<evidence type="ECO:0000259" key="13">
    <source>
        <dbReference type="PROSITE" id="PS50102"/>
    </source>
</evidence>
<dbReference type="InterPro" id="IPR000504">
    <property type="entry name" value="RRM_dom"/>
</dbReference>
<dbReference type="Pfam" id="PF00076">
    <property type="entry name" value="RRM_1"/>
    <property type="match status" value="1"/>
</dbReference>
<dbReference type="PROSITE" id="PS50102">
    <property type="entry name" value="RRM"/>
    <property type="match status" value="1"/>
</dbReference>
<keyword evidence="7 10" id="KW-0694">RNA-binding</keyword>
<dbReference type="SUPFAM" id="SSF54928">
    <property type="entry name" value="RNA-binding domain, RBD"/>
    <property type="match status" value="1"/>
</dbReference>
<keyword evidence="6" id="KW-0509">mRNA transport</keyword>
<evidence type="ECO:0000256" key="4">
    <source>
        <dbReference type="ARBA" id="ARBA00022448"/>
    </source>
</evidence>
<dbReference type="PANTHER" id="PTHR18847">
    <property type="entry name" value="20 KD NUCLEAR CAP BINDING PROTEIN"/>
    <property type="match status" value="1"/>
</dbReference>
<dbReference type="GO" id="GO:0006406">
    <property type="term" value="P:mRNA export from nucleus"/>
    <property type="evidence" value="ECO:0007669"/>
    <property type="project" value="EnsemblFungi"/>
</dbReference>
<dbReference type="CDD" id="cd12240">
    <property type="entry name" value="RRM_NCBP2"/>
    <property type="match status" value="1"/>
</dbReference>
<dbReference type="Gene3D" id="3.30.70.330">
    <property type="match status" value="1"/>
</dbReference>
<evidence type="ECO:0000256" key="10">
    <source>
        <dbReference type="PROSITE-ProRule" id="PRU00176"/>
    </source>
</evidence>
<comment type="caution">
    <text evidence="14">The sequence shown here is derived from an EMBL/GenBank/DDBJ whole genome shotgun (WGS) entry which is preliminary data.</text>
</comment>